<dbReference type="GO" id="GO:0005615">
    <property type="term" value="C:extracellular space"/>
    <property type="evidence" value="ECO:0007669"/>
    <property type="project" value="TreeGrafter"/>
</dbReference>
<proteinExistence type="predicted"/>
<dbReference type="InterPro" id="IPR050850">
    <property type="entry name" value="Peptidase_S1_Elastase_sf"/>
</dbReference>
<evidence type="ECO:0000256" key="2">
    <source>
        <dbReference type="ARBA" id="ARBA00022525"/>
    </source>
</evidence>
<dbReference type="PROSITE" id="PS50240">
    <property type="entry name" value="TRYPSIN_DOM"/>
    <property type="match status" value="1"/>
</dbReference>
<keyword evidence="6" id="KW-0106">Calcium</keyword>
<dbReference type="Ensembl" id="ENSCCRT00020061950.1">
    <property type="protein sequence ID" value="ENSCCRP00020056186.1"/>
    <property type="gene ID" value="ENSCCRG00020026574.1"/>
</dbReference>
<keyword evidence="5" id="KW-0720">Serine protease</keyword>
<evidence type="ECO:0000256" key="6">
    <source>
        <dbReference type="ARBA" id="ARBA00022837"/>
    </source>
</evidence>
<dbReference type="InterPro" id="IPR009003">
    <property type="entry name" value="Peptidase_S1_PA"/>
</dbReference>
<organism evidence="8 9">
    <name type="scientific">Cyprinus carpio</name>
    <name type="common">Common carp</name>
    <dbReference type="NCBI Taxonomy" id="7962"/>
    <lineage>
        <taxon>Eukaryota</taxon>
        <taxon>Metazoa</taxon>
        <taxon>Chordata</taxon>
        <taxon>Craniata</taxon>
        <taxon>Vertebrata</taxon>
        <taxon>Euteleostomi</taxon>
        <taxon>Actinopterygii</taxon>
        <taxon>Neopterygii</taxon>
        <taxon>Teleostei</taxon>
        <taxon>Ostariophysi</taxon>
        <taxon>Cypriniformes</taxon>
        <taxon>Cyprinidae</taxon>
        <taxon>Cyprininae</taxon>
        <taxon>Cyprinus</taxon>
    </lineage>
</organism>
<protein>
    <recommendedName>
        <fullName evidence="7">Peptidase S1 domain-containing protein</fullName>
    </recommendedName>
</protein>
<sequence>MVCAGDGTLAACHGDSGSPLNCLVSGRYVIHGLTSFVSSAGCSIYKKPTVFTRVSAHISWINDVSAFH</sequence>
<evidence type="ECO:0000256" key="3">
    <source>
        <dbReference type="ARBA" id="ARBA00022670"/>
    </source>
</evidence>
<dbReference type="AlphaFoldDB" id="A0A8C2FIF9"/>
<dbReference type="InterPro" id="IPR043504">
    <property type="entry name" value="Peptidase_S1_PA_chymotrypsin"/>
</dbReference>
<dbReference type="PANTHER" id="PTHR24257">
    <property type="entry name" value="CHYMOTRYPSIN-LIKE ELASTASE FAMILY MEMBER"/>
    <property type="match status" value="1"/>
</dbReference>
<dbReference type="Gene3D" id="2.40.10.10">
    <property type="entry name" value="Trypsin-like serine proteases"/>
    <property type="match status" value="1"/>
</dbReference>
<comment type="subcellular location">
    <subcellularLocation>
        <location evidence="1">Secreted</location>
    </subcellularLocation>
</comment>
<dbReference type="InterPro" id="IPR001254">
    <property type="entry name" value="Trypsin_dom"/>
</dbReference>
<reference evidence="8" key="1">
    <citation type="submission" date="2025-08" db="UniProtKB">
        <authorList>
            <consortium name="Ensembl"/>
        </authorList>
    </citation>
    <scope>IDENTIFICATION</scope>
</reference>
<dbReference type="InterPro" id="IPR033116">
    <property type="entry name" value="TRYPSIN_SER"/>
</dbReference>
<name>A0A8C2FIF9_CYPCA</name>
<feature type="domain" description="Peptidase S1" evidence="7">
    <location>
        <begin position="1"/>
        <end position="66"/>
    </location>
</feature>
<dbReference type="GO" id="GO:0004252">
    <property type="term" value="F:serine-type endopeptidase activity"/>
    <property type="evidence" value="ECO:0007669"/>
    <property type="project" value="InterPro"/>
</dbReference>
<dbReference type="Pfam" id="PF00089">
    <property type="entry name" value="Trypsin"/>
    <property type="match status" value="1"/>
</dbReference>
<keyword evidence="3" id="KW-0645">Protease</keyword>
<evidence type="ECO:0000256" key="4">
    <source>
        <dbReference type="ARBA" id="ARBA00022801"/>
    </source>
</evidence>
<accession>A0A8C2FIF9</accession>
<evidence type="ECO:0000256" key="5">
    <source>
        <dbReference type="ARBA" id="ARBA00022825"/>
    </source>
</evidence>
<dbReference type="PANTHER" id="PTHR24257:SF0">
    <property type="entry name" value="CHYMOTRYPSIN-LIKE ELASTASE FAMILY MEMBER 1"/>
    <property type="match status" value="1"/>
</dbReference>
<evidence type="ECO:0000256" key="1">
    <source>
        <dbReference type="ARBA" id="ARBA00004613"/>
    </source>
</evidence>
<evidence type="ECO:0000259" key="7">
    <source>
        <dbReference type="PROSITE" id="PS50240"/>
    </source>
</evidence>
<dbReference type="PROSITE" id="PS00135">
    <property type="entry name" value="TRYPSIN_SER"/>
    <property type="match status" value="1"/>
</dbReference>
<keyword evidence="4" id="KW-0378">Hydrolase</keyword>
<dbReference type="GO" id="GO:0006508">
    <property type="term" value="P:proteolysis"/>
    <property type="evidence" value="ECO:0007669"/>
    <property type="project" value="UniProtKB-KW"/>
</dbReference>
<evidence type="ECO:0000313" key="9">
    <source>
        <dbReference type="Proteomes" id="UP000694701"/>
    </source>
</evidence>
<dbReference type="Proteomes" id="UP000694701">
    <property type="component" value="Unplaced"/>
</dbReference>
<evidence type="ECO:0000313" key="8">
    <source>
        <dbReference type="Ensembl" id="ENSCCRP00020056186.1"/>
    </source>
</evidence>
<keyword evidence="2" id="KW-0964">Secreted</keyword>
<dbReference type="SUPFAM" id="SSF50494">
    <property type="entry name" value="Trypsin-like serine proteases"/>
    <property type="match status" value="1"/>
</dbReference>